<organism evidence="2 3">
    <name type="scientific">Saccharopolyspora mangrovi</name>
    <dbReference type="NCBI Taxonomy" id="3082379"/>
    <lineage>
        <taxon>Bacteria</taxon>
        <taxon>Bacillati</taxon>
        <taxon>Actinomycetota</taxon>
        <taxon>Actinomycetes</taxon>
        <taxon>Pseudonocardiales</taxon>
        <taxon>Pseudonocardiaceae</taxon>
        <taxon>Saccharopolyspora</taxon>
    </lineage>
</organism>
<protein>
    <submittedName>
        <fullName evidence="2">Uncharacterized protein</fullName>
    </submittedName>
</protein>
<sequence length="67" mass="7090">MFGPAKEGRYVALRFDNSGVLPVVHVVFAHLLGAGAEVITRCTVGNADHRGGLRRGERGGVAHDHGK</sequence>
<keyword evidence="3" id="KW-1185">Reference proteome</keyword>
<dbReference type="Proteomes" id="UP001327093">
    <property type="component" value="Unassembled WGS sequence"/>
</dbReference>
<dbReference type="EMBL" id="JAWLNX010000038">
    <property type="protein sequence ID" value="MEB3372153.1"/>
    <property type="molecule type" value="Genomic_DNA"/>
</dbReference>
<accession>A0ABU6AKX5</accession>
<evidence type="ECO:0000256" key="1">
    <source>
        <dbReference type="SAM" id="MobiDB-lite"/>
    </source>
</evidence>
<comment type="caution">
    <text evidence="2">The sequence shown here is derived from an EMBL/GenBank/DDBJ whole genome shotgun (WGS) entry which is preliminary data.</text>
</comment>
<reference evidence="2 3" key="1">
    <citation type="submission" date="2023-10" db="EMBL/GenBank/DDBJ databases">
        <title>Saccharopolyspora sp. nov., isolated from mangrove soil.</title>
        <authorList>
            <person name="Lu Y."/>
            <person name="Liu W."/>
        </authorList>
    </citation>
    <scope>NUCLEOTIDE SEQUENCE [LARGE SCALE GENOMIC DNA]</scope>
    <source>
        <strain evidence="2 3">S2-29</strain>
    </source>
</reference>
<proteinExistence type="predicted"/>
<feature type="region of interest" description="Disordered" evidence="1">
    <location>
        <begin position="47"/>
        <end position="67"/>
    </location>
</feature>
<dbReference type="RefSeq" id="WP_324269576.1">
    <property type="nucleotide sequence ID" value="NZ_JAWLNX010000038.1"/>
</dbReference>
<evidence type="ECO:0000313" key="2">
    <source>
        <dbReference type="EMBL" id="MEB3372153.1"/>
    </source>
</evidence>
<gene>
    <name evidence="2" type="ORF">R4I43_32610</name>
</gene>
<evidence type="ECO:0000313" key="3">
    <source>
        <dbReference type="Proteomes" id="UP001327093"/>
    </source>
</evidence>
<name>A0ABU6AKX5_9PSEU</name>